<evidence type="ECO:0000313" key="2">
    <source>
        <dbReference type="Proteomes" id="UP001497700"/>
    </source>
</evidence>
<proteinExistence type="predicted"/>
<name>A0ACB9ZDY8_9PEZI</name>
<sequence length="561" mass="63893">MKAFVESAIDHQDFLPQDSFQDLITPETIQRVIESSVGNEGISPKLVEFVAQKARKLFAIVAITSTEIIPAFESLRQYDFTDENLPISRDTVNDNCDINSIDRKCSHSLSFNVFHNLPWDRFTITSFYNEQWKFLAPVFAHDRRIQQLPPKCILPFIEAPQGQDRKSSFFSDVYQVKIHPSHQNVHFPTGDSSTLMTIKEHRPASEMPDGFGALNFFHREVQILENLAQFNHNHLVALVSSFSRGERHYLLFPWADGGNLREFWLDHSSRPLTGELISEVLQQLTGLIDALCLVHAQQWRHGDLKPENILRFTEDDTRLGTLKISDLGQAKHHQNRTNFRSQPTQTRIGTMAYEAPEAVTSPNEPRSRLYDVWSMGCIFLEFIIWLLDGQDGLKEFTRDVTGQGAYFHVNQDTSEARVHDAVQRRLGYCLQHETWTEGTSLGDLSRVVANRMLVVSLPQAGSFNNDSESHMDCPSPGESVGDLEMELSASAEASFIDISAPSIFSSSLNENFNIRSDAWTLRECMKHILGRAQEDSEYLFPPQATLVEKVDELSMRNERMI</sequence>
<gene>
    <name evidence="1" type="ORF">F4820DRAFT_464265</name>
</gene>
<keyword evidence="2" id="KW-1185">Reference proteome</keyword>
<organism evidence="1 2">
    <name type="scientific">Hypoxylon rubiginosum</name>
    <dbReference type="NCBI Taxonomy" id="110542"/>
    <lineage>
        <taxon>Eukaryota</taxon>
        <taxon>Fungi</taxon>
        <taxon>Dikarya</taxon>
        <taxon>Ascomycota</taxon>
        <taxon>Pezizomycotina</taxon>
        <taxon>Sordariomycetes</taxon>
        <taxon>Xylariomycetidae</taxon>
        <taxon>Xylariales</taxon>
        <taxon>Hypoxylaceae</taxon>
        <taxon>Hypoxylon</taxon>
    </lineage>
</organism>
<evidence type="ECO:0000313" key="1">
    <source>
        <dbReference type="EMBL" id="KAI4869203.1"/>
    </source>
</evidence>
<comment type="caution">
    <text evidence="1">The sequence shown here is derived from an EMBL/GenBank/DDBJ whole genome shotgun (WGS) entry which is preliminary data.</text>
</comment>
<dbReference type="EMBL" id="MU393432">
    <property type="protein sequence ID" value="KAI4869203.1"/>
    <property type="molecule type" value="Genomic_DNA"/>
</dbReference>
<accession>A0ACB9ZDY8</accession>
<protein>
    <submittedName>
        <fullName evidence="1">Kinase-like domain-containing protein</fullName>
    </submittedName>
</protein>
<reference evidence="1 2" key="1">
    <citation type="journal article" date="2022" name="New Phytol.">
        <title>Ecological generalism drives hyperdiversity of secondary metabolite gene clusters in xylarialean endophytes.</title>
        <authorList>
            <person name="Franco M.E.E."/>
            <person name="Wisecaver J.H."/>
            <person name="Arnold A.E."/>
            <person name="Ju Y.M."/>
            <person name="Slot J.C."/>
            <person name="Ahrendt S."/>
            <person name="Moore L.P."/>
            <person name="Eastman K.E."/>
            <person name="Scott K."/>
            <person name="Konkel Z."/>
            <person name="Mondo S.J."/>
            <person name="Kuo A."/>
            <person name="Hayes R.D."/>
            <person name="Haridas S."/>
            <person name="Andreopoulos B."/>
            <person name="Riley R."/>
            <person name="LaButti K."/>
            <person name="Pangilinan J."/>
            <person name="Lipzen A."/>
            <person name="Amirebrahimi M."/>
            <person name="Yan J."/>
            <person name="Adam C."/>
            <person name="Keymanesh K."/>
            <person name="Ng V."/>
            <person name="Louie K."/>
            <person name="Northen T."/>
            <person name="Drula E."/>
            <person name="Henrissat B."/>
            <person name="Hsieh H.M."/>
            <person name="Youens-Clark K."/>
            <person name="Lutzoni F."/>
            <person name="Miadlikowska J."/>
            <person name="Eastwood D.C."/>
            <person name="Hamelin R.C."/>
            <person name="Grigoriev I.V."/>
            <person name="U'Ren J.M."/>
        </authorList>
    </citation>
    <scope>NUCLEOTIDE SEQUENCE [LARGE SCALE GENOMIC DNA]</scope>
    <source>
        <strain evidence="1 2">CBS 119005</strain>
    </source>
</reference>
<dbReference type="Proteomes" id="UP001497700">
    <property type="component" value="Unassembled WGS sequence"/>
</dbReference>